<organism evidence="2 3">
    <name type="scientific">Neokomagataea anthophila</name>
    <dbReference type="NCBI Taxonomy" id="2826925"/>
    <lineage>
        <taxon>Bacteria</taxon>
        <taxon>Pseudomonadati</taxon>
        <taxon>Pseudomonadota</taxon>
        <taxon>Alphaproteobacteria</taxon>
        <taxon>Acetobacterales</taxon>
        <taxon>Acetobacteraceae</taxon>
        <taxon>Neokomagataea</taxon>
    </lineage>
</organism>
<protein>
    <submittedName>
        <fullName evidence="2">DUF333 domain-containing protein</fullName>
    </submittedName>
</protein>
<keyword evidence="1" id="KW-0732">Signal</keyword>
<feature type="chain" id="PRO_5047212325" evidence="1">
    <location>
        <begin position="21"/>
        <end position="79"/>
    </location>
</feature>
<evidence type="ECO:0000313" key="2">
    <source>
        <dbReference type="EMBL" id="MBR0558795.1"/>
    </source>
</evidence>
<dbReference type="Pfam" id="PF03891">
    <property type="entry name" value="DUF333"/>
    <property type="match status" value="1"/>
</dbReference>
<evidence type="ECO:0000313" key="3">
    <source>
        <dbReference type="Proteomes" id="UP000677812"/>
    </source>
</evidence>
<sequence>MRISILFIPLLFAACSPAPKAPEKTHTMTMANPASVYCVQIGGRSEIRTEAQGQVGYCHLPDGSVREEWALFRSAHTSH</sequence>
<dbReference type="PANTHER" id="PTHR38008">
    <property type="entry name" value="HEMOLYSIN-RELATED"/>
    <property type="match status" value="1"/>
</dbReference>
<reference evidence="2 3" key="1">
    <citation type="submission" date="2021-04" db="EMBL/GenBank/DDBJ databases">
        <title>The complete genome sequence of Neokomagataea sp. TBRC 2177.</title>
        <authorList>
            <person name="Charoenyingcharoen P."/>
            <person name="Yukphan P."/>
        </authorList>
    </citation>
    <scope>NUCLEOTIDE SEQUENCE [LARGE SCALE GENOMIC DNA]</scope>
    <source>
        <strain evidence="2 3">TBRC 2177</strain>
    </source>
</reference>
<dbReference type="PROSITE" id="PS51257">
    <property type="entry name" value="PROKAR_LIPOPROTEIN"/>
    <property type="match status" value="1"/>
</dbReference>
<name>A0ABS5E4G4_9PROT</name>
<dbReference type="RefSeq" id="WP_211680316.1">
    <property type="nucleotide sequence ID" value="NZ_JAGRQH010000001.1"/>
</dbReference>
<proteinExistence type="predicted"/>
<dbReference type="PANTHER" id="PTHR38008:SF2">
    <property type="entry name" value="HEMOLYSIN"/>
    <property type="match status" value="1"/>
</dbReference>
<dbReference type="EMBL" id="JAGRQH010000001">
    <property type="protein sequence ID" value="MBR0558795.1"/>
    <property type="molecule type" value="Genomic_DNA"/>
</dbReference>
<accession>A0ABS5E4G4</accession>
<comment type="caution">
    <text evidence="2">The sequence shown here is derived from an EMBL/GenBank/DDBJ whole genome shotgun (WGS) entry which is preliminary data.</text>
</comment>
<keyword evidence="3" id="KW-1185">Reference proteome</keyword>
<evidence type="ECO:0000256" key="1">
    <source>
        <dbReference type="SAM" id="SignalP"/>
    </source>
</evidence>
<dbReference type="InterPro" id="IPR005590">
    <property type="entry name" value="DUF333"/>
</dbReference>
<gene>
    <name evidence="2" type="ORF">KB213_01785</name>
</gene>
<dbReference type="Proteomes" id="UP000677812">
    <property type="component" value="Unassembled WGS sequence"/>
</dbReference>
<feature type="signal peptide" evidence="1">
    <location>
        <begin position="1"/>
        <end position="20"/>
    </location>
</feature>